<evidence type="ECO:0000313" key="1">
    <source>
        <dbReference type="EMBL" id="CAF4890777.1"/>
    </source>
</evidence>
<dbReference type="Proteomes" id="UP000663880">
    <property type="component" value="Unassembled WGS sequence"/>
</dbReference>
<name>A0A821UIC7_9NEOP</name>
<dbReference type="AlphaFoldDB" id="A0A821UIC7"/>
<proteinExistence type="predicted"/>
<organism evidence="1 2">
    <name type="scientific">Pieris macdunnoughi</name>
    <dbReference type="NCBI Taxonomy" id="345717"/>
    <lineage>
        <taxon>Eukaryota</taxon>
        <taxon>Metazoa</taxon>
        <taxon>Ecdysozoa</taxon>
        <taxon>Arthropoda</taxon>
        <taxon>Hexapoda</taxon>
        <taxon>Insecta</taxon>
        <taxon>Pterygota</taxon>
        <taxon>Neoptera</taxon>
        <taxon>Endopterygota</taxon>
        <taxon>Lepidoptera</taxon>
        <taxon>Glossata</taxon>
        <taxon>Ditrysia</taxon>
        <taxon>Papilionoidea</taxon>
        <taxon>Pieridae</taxon>
        <taxon>Pierinae</taxon>
        <taxon>Pieris</taxon>
    </lineage>
</organism>
<dbReference type="EMBL" id="CAJOBZ010000031">
    <property type="protein sequence ID" value="CAF4890777.1"/>
    <property type="molecule type" value="Genomic_DNA"/>
</dbReference>
<dbReference type="OrthoDB" id="6929376at2759"/>
<dbReference type="Gene3D" id="3.60.10.10">
    <property type="entry name" value="Endonuclease/exonuclease/phosphatase"/>
    <property type="match status" value="1"/>
</dbReference>
<reference evidence="1" key="1">
    <citation type="submission" date="2021-02" db="EMBL/GenBank/DDBJ databases">
        <authorList>
            <person name="Steward A R."/>
        </authorList>
    </citation>
    <scope>NUCLEOTIDE SEQUENCE</scope>
</reference>
<dbReference type="InterPro" id="IPR036691">
    <property type="entry name" value="Endo/exonu/phosph_ase_sf"/>
</dbReference>
<dbReference type="SUPFAM" id="SSF56219">
    <property type="entry name" value="DNase I-like"/>
    <property type="match status" value="1"/>
</dbReference>
<evidence type="ECO:0000313" key="2">
    <source>
        <dbReference type="Proteomes" id="UP000663880"/>
    </source>
</evidence>
<accession>A0A821UIC7</accession>
<protein>
    <recommendedName>
        <fullName evidence="3">Endonuclease/exonuclease/phosphatase domain-containing protein</fullName>
    </recommendedName>
</protein>
<sequence length="106" mass="11535">MTDRDFNAHHTSWGCGSDSIRDCHVLDVIEDNNLVLLNNGQATTVASLTWSPNALVSSSLALSCEWGLHDSPLGYHIPVIIRVNVSVKPLPASNAGYCFTEENKIL</sequence>
<comment type="caution">
    <text evidence="1">The sequence shown here is derived from an EMBL/GenBank/DDBJ whole genome shotgun (WGS) entry which is preliminary data.</text>
</comment>
<keyword evidence="2" id="KW-1185">Reference proteome</keyword>
<gene>
    <name evidence="1" type="ORF">PMACD_LOCUS10433</name>
</gene>
<evidence type="ECO:0008006" key="3">
    <source>
        <dbReference type="Google" id="ProtNLM"/>
    </source>
</evidence>